<organism evidence="3 4">
    <name type="scientific">Haemonchus contortus</name>
    <name type="common">Barber pole worm</name>
    <dbReference type="NCBI Taxonomy" id="6289"/>
    <lineage>
        <taxon>Eukaryota</taxon>
        <taxon>Metazoa</taxon>
        <taxon>Ecdysozoa</taxon>
        <taxon>Nematoda</taxon>
        <taxon>Chromadorea</taxon>
        <taxon>Rhabditida</taxon>
        <taxon>Rhabditina</taxon>
        <taxon>Rhabditomorpha</taxon>
        <taxon>Strongyloidea</taxon>
        <taxon>Trichostrongylidae</taxon>
        <taxon>Haemonchus</taxon>
    </lineage>
</organism>
<keyword evidence="2" id="KW-1133">Transmembrane helix</keyword>
<evidence type="ECO:0000313" key="4">
    <source>
        <dbReference type="WBParaSite" id="HCON_00083070-00001"/>
    </source>
</evidence>
<keyword evidence="2" id="KW-0472">Membrane</keyword>
<name>A0A7I4YCV0_HAECO</name>
<evidence type="ECO:0000256" key="1">
    <source>
        <dbReference type="SAM" id="MobiDB-lite"/>
    </source>
</evidence>
<feature type="compositionally biased region" description="Basic and acidic residues" evidence="1">
    <location>
        <begin position="1"/>
        <end position="13"/>
    </location>
</feature>
<dbReference type="Proteomes" id="UP000025227">
    <property type="component" value="Unplaced"/>
</dbReference>
<keyword evidence="2" id="KW-0812">Transmembrane</keyword>
<dbReference type="WBParaSite" id="HCON_00083070-00001">
    <property type="protein sequence ID" value="HCON_00083070-00001"/>
    <property type="gene ID" value="HCON_00083070"/>
</dbReference>
<evidence type="ECO:0000313" key="3">
    <source>
        <dbReference type="Proteomes" id="UP000025227"/>
    </source>
</evidence>
<reference evidence="4" key="1">
    <citation type="submission" date="2020-12" db="UniProtKB">
        <authorList>
            <consortium name="WormBaseParasite"/>
        </authorList>
    </citation>
    <scope>IDENTIFICATION</scope>
    <source>
        <strain evidence="4">MHco3</strain>
    </source>
</reference>
<feature type="region of interest" description="Disordered" evidence="1">
    <location>
        <begin position="1"/>
        <end position="45"/>
    </location>
</feature>
<dbReference type="AlphaFoldDB" id="A0A7I4YCV0"/>
<proteinExistence type="predicted"/>
<dbReference type="OrthoDB" id="10597381at2759"/>
<evidence type="ECO:0000256" key="2">
    <source>
        <dbReference type="SAM" id="Phobius"/>
    </source>
</evidence>
<sequence>MSSDRGDSPNNREETEEEGKEQERKGAGGNEVIFDREKHKQQVKRMKLIKQKRRMKMVDRHDDIRRDGSDMEFVASTLPEEEPQEQWLNDLLGPSSCTTQDSQFSSISLKDQKEGNQAHFKDTCPLSCLILRAEDTIANHPLALALIIMVAVLIHWFCYSSQS</sequence>
<protein>
    <submittedName>
        <fullName evidence="4">Transmembrane protein</fullName>
    </submittedName>
</protein>
<keyword evidence="3" id="KW-1185">Reference proteome</keyword>
<accession>A0A7I4YCV0</accession>
<feature type="transmembrane region" description="Helical" evidence="2">
    <location>
        <begin position="142"/>
        <end position="159"/>
    </location>
</feature>